<sequence>MAKIAFMAPRKEMIELAESIVKKMDAEVLMQLSTSEKIVEMTKEAMDKGYDVVIARGTQASMIKDSGLGIPLVEIRITGQEIAMLMHEAKKLLNKERPKLAFIGFENMYTDIMIFGDIVGVEVKTYLINNREDLLPAVDRAVRDKADALIGGDIVNTYAKGLGVPCLFLESTEDSISQAFEIAEKIVMALDIEKKQSAEFKAVVDYSFDAIIKTDNSGIITIFNHNAEESFRTKDKNAIGKRITSIIPEIDSADLAKVKKGQEVFGTILTHNETVYIANYAPINVDGKVEGVIFSFSPVEKIEDMAAEIKREIYLKGHIAKYTFKDIHGISNKMRSLKDMALKYSKNNSTVLISGESGTGKELFAQSIHNESLRKNNPFVAVNCAALPSNLLESELFGYVEGAFTGASKGGKRGLFHLADTGTIFLDEISEMDLYGQVRLLRVIQEKNIMRVGDDKVTPIDVRIIAATNKNLMDLIRQGKFREDLYYRLNILSLHIPPLRERREDILVLTDFFTRDYSAQLNKNVTFSEGARKLMSEYDWYGNIRQLKNFVEKVVTISSERVISEELVRFHIEDSFPIDQSQKYGTIHSNGSSHVEEIKPYTEAGEYTRIVALLDKHSGNRIAVAKELGISTTTLWRKIKKYNISTTYGGEKI</sequence>
<reference evidence="6 7" key="1">
    <citation type="submission" date="2021-03" db="EMBL/GenBank/DDBJ databases">
        <title>Genomic Encyclopedia of Type Strains, Phase IV (KMG-IV): sequencing the most valuable type-strain genomes for metagenomic binning, comparative biology and taxonomic classification.</title>
        <authorList>
            <person name="Goeker M."/>
        </authorList>
    </citation>
    <scope>NUCLEOTIDE SEQUENCE [LARGE SCALE GENOMIC DNA]</scope>
    <source>
        <strain evidence="6 7">DSM 6139</strain>
    </source>
</reference>
<dbReference type="InterPro" id="IPR010524">
    <property type="entry name" value="Sig_transdc_resp-reg_PrpR_N"/>
</dbReference>
<organism evidence="6 7">
    <name type="scientific">Youngiibacter multivorans</name>
    <dbReference type="NCBI Taxonomy" id="937251"/>
    <lineage>
        <taxon>Bacteria</taxon>
        <taxon>Bacillati</taxon>
        <taxon>Bacillota</taxon>
        <taxon>Clostridia</taxon>
        <taxon>Eubacteriales</taxon>
        <taxon>Clostridiaceae</taxon>
        <taxon>Youngiibacter</taxon>
    </lineage>
</organism>
<dbReference type="InterPro" id="IPR002197">
    <property type="entry name" value="HTH_Fis"/>
</dbReference>
<evidence type="ECO:0000256" key="2">
    <source>
        <dbReference type="ARBA" id="ARBA00022840"/>
    </source>
</evidence>
<dbReference type="PANTHER" id="PTHR32071:SF57">
    <property type="entry name" value="C4-DICARBOXYLATE TRANSPORT TRANSCRIPTIONAL REGULATORY PROTEIN DCTD"/>
    <property type="match status" value="1"/>
</dbReference>
<dbReference type="PRINTS" id="PR01590">
    <property type="entry name" value="HTHFIS"/>
</dbReference>
<dbReference type="InterPro" id="IPR009057">
    <property type="entry name" value="Homeodomain-like_sf"/>
</dbReference>
<dbReference type="NCBIfam" id="TIGR00229">
    <property type="entry name" value="sensory_box"/>
    <property type="match status" value="1"/>
</dbReference>
<dbReference type="Gene3D" id="3.40.50.300">
    <property type="entry name" value="P-loop containing nucleotide triphosphate hydrolases"/>
    <property type="match status" value="1"/>
</dbReference>
<name>A0ABS4G256_9CLOT</name>
<dbReference type="Gene3D" id="3.40.50.10660">
    <property type="entry name" value="PrpR receptor domain-like"/>
    <property type="match status" value="1"/>
</dbReference>
<dbReference type="InterPro" id="IPR002078">
    <property type="entry name" value="Sigma_54_int"/>
</dbReference>
<dbReference type="SUPFAM" id="SSF52540">
    <property type="entry name" value="P-loop containing nucleoside triphosphate hydrolases"/>
    <property type="match status" value="1"/>
</dbReference>
<dbReference type="Proteomes" id="UP001519271">
    <property type="component" value="Unassembled WGS sequence"/>
</dbReference>
<dbReference type="InterPro" id="IPR058031">
    <property type="entry name" value="AAA_lid_NorR"/>
</dbReference>
<dbReference type="InterPro" id="IPR025662">
    <property type="entry name" value="Sigma_54_int_dom_ATP-bd_1"/>
</dbReference>
<dbReference type="Pfam" id="PF25601">
    <property type="entry name" value="AAA_lid_14"/>
    <property type="match status" value="1"/>
</dbReference>
<dbReference type="EMBL" id="JAGGKC010000007">
    <property type="protein sequence ID" value="MBP1918622.1"/>
    <property type="molecule type" value="Genomic_DNA"/>
</dbReference>
<dbReference type="PROSITE" id="PS50045">
    <property type="entry name" value="SIGMA54_INTERACT_4"/>
    <property type="match status" value="1"/>
</dbReference>
<dbReference type="SMART" id="SM00091">
    <property type="entry name" value="PAS"/>
    <property type="match status" value="1"/>
</dbReference>
<dbReference type="CDD" id="cd00009">
    <property type="entry name" value="AAA"/>
    <property type="match status" value="1"/>
</dbReference>
<dbReference type="InterPro" id="IPR003593">
    <property type="entry name" value="AAA+_ATPase"/>
</dbReference>
<dbReference type="SUPFAM" id="SSF46689">
    <property type="entry name" value="Homeodomain-like"/>
    <property type="match status" value="1"/>
</dbReference>
<keyword evidence="1" id="KW-0547">Nucleotide-binding</keyword>
<dbReference type="SUPFAM" id="SSF55785">
    <property type="entry name" value="PYP-like sensor domain (PAS domain)"/>
    <property type="match status" value="1"/>
</dbReference>
<dbReference type="Gene3D" id="3.30.450.20">
    <property type="entry name" value="PAS domain"/>
    <property type="match status" value="1"/>
</dbReference>
<keyword evidence="3" id="KW-0805">Transcription regulation</keyword>
<gene>
    <name evidence="6" type="ORF">J2Z34_001099</name>
</gene>
<dbReference type="InterPro" id="IPR025943">
    <property type="entry name" value="Sigma_54_int_dom_ATP-bd_2"/>
</dbReference>
<dbReference type="Gene3D" id="1.10.8.60">
    <property type="match status" value="1"/>
</dbReference>
<dbReference type="InterPro" id="IPR027417">
    <property type="entry name" value="P-loop_NTPase"/>
</dbReference>
<evidence type="ECO:0000259" key="5">
    <source>
        <dbReference type="PROSITE" id="PS50045"/>
    </source>
</evidence>
<evidence type="ECO:0000256" key="3">
    <source>
        <dbReference type="ARBA" id="ARBA00023015"/>
    </source>
</evidence>
<keyword evidence="7" id="KW-1185">Reference proteome</keyword>
<evidence type="ECO:0000256" key="4">
    <source>
        <dbReference type="ARBA" id="ARBA00023163"/>
    </source>
</evidence>
<dbReference type="Pfam" id="PF02954">
    <property type="entry name" value="HTH_8"/>
    <property type="match status" value="1"/>
</dbReference>
<dbReference type="Gene3D" id="3.40.50.2300">
    <property type="match status" value="1"/>
</dbReference>
<dbReference type="Pfam" id="PF06506">
    <property type="entry name" value="PrpR_N"/>
    <property type="match status" value="1"/>
</dbReference>
<dbReference type="Pfam" id="PF00158">
    <property type="entry name" value="Sigma54_activat"/>
    <property type="match status" value="1"/>
</dbReference>
<dbReference type="PANTHER" id="PTHR32071">
    <property type="entry name" value="TRANSCRIPTIONAL REGULATORY PROTEIN"/>
    <property type="match status" value="1"/>
</dbReference>
<comment type="caution">
    <text evidence="6">The sequence shown here is derived from an EMBL/GenBank/DDBJ whole genome shotgun (WGS) entry which is preliminary data.</text>
</comment>
<proteinExistence type="predicted"/>
<dbReference type="PROSITE" id="PS00676">
    <property type="entry name" value="SIGMA54_INTERACT_2"/>
    <property type="match status" value="1"/>
</dbReference>
<dbReference type="PROSITE" id="PS00675">
    <property type="entry name" value="SIGMA54_INTERACT_1"/>
    <property type="match status" value="1"/>
</dbReference>
<feature type="domain" description="Sigma-54 factor interaction" evidence="5">
    <location>
        <begin position="327"/>
        <end position="556"/>
    </location>
</feature>
<dbReference type="SUPFAM" id="SSF159800">
    <property type="entry name" value="PrpR receptor domain-like"/>
    <property type="match status" value="1"/>
</dbReference>
<keyword evidence="2" id="KW-0067">ATP-binding</keyword>
<evidence type="ECO:0000256" key="1">
    <source>
        <dbReference type="ARBA" id="ARBA00022741"/>
    </source>
</evidence>
<dbReference type="SMART" id="SM00382">
    <property type="entry name" value="AAA"/>
    <property type="match status" value="1"/>
</dbReference>
<dbReference type="Gene3D" id="1.10.10.60">
    <property type="entry name" value="Homeodomain-like"/>
    <property type="match status" value="1"/>
</dbReference>
<dbReference type="InterPro" id="IPR000014">
    <property type="entry name" value="PAS"/>
</dbReference>
<keyword evidence="4" id="KW-0804">Transcription</keyword>
<accession>A0ABS4G256</accession>
<dbReference type="RefSeq" id="WP_209458851.1">
    <property type="nucleotide sequence ID" value="NZ_JAGGKC010000007.1"/>
</dbReference>
<dbReference type="InterPro" id="IPR035965">
    <property type="entry name" value="PAS-like_dom_sf"/>
</dbReference>
<protein>
    <submittedName>
        <fullName evidence="6">PAS domain S-box-containing protein</fullName>
    </submittedName>
</protein>
<evidence type="ECO:0000313" key="7">
    <source>
        <dbReference type="Proteomes" id="UP001519271"/>
    </source>
</evidence>
<evidence type="ECO:0000313" key="6">
    <source>
        <dbReference type="EMBL" id="MBP1918622.1"/>
    </source>
</evidence>